<evidence type="ECO:0000313" key="1">
    <source>
        <dbReference type="EMBL" id="KAI3798482.1"/>
    </source>
</evidence>
<proteinExistence type="predicted"/>
<reference evidence="2" key="1">
    <citation type="journal article" date="2022" name="Mol. Ecol. Resour.">
        <title>The genomes of chicory, endive, great burdock and yacon provide insights into Asteraceae palaeo-polyploidization history and plant inulin production.</title>
        <authorList>
            <person name="Fan W."/>
            <person name="Wang S."/>
            <person name="Wang H."/>
            <person name="Wang A."/>
            <person name="Jiang F."/>
            <person name="Liu H."/>
            <person name="Zhao H."/>
            <person name="Xu D."/>
            <person name="Zhang Y."/>
        </authorList>
    </citation>
    <scope>NUCLEOTIDE SEQUENCE [LARGE SCALE GENOMIC DNA]</scope>
    <source>
        <strain evidence="2">cv. Yunnan</strain>
    </source>
</reference>
<name>A0ACB9HSD0_9ASTR</name>
<keyword evidence="2" id="KW-1185">Reference proteome</keyword>
<comment type="caution">
    <text evidence="1">The sequence shown here is derived from an EMBL/GenBank/DDBJ whole genome shotgun (WGS) entry which is preliminary data.</text>
</comment>
<organism evidence="1 2">
    <name type="scientific">Smallanthus sonchifolius</name>
    <dbReference type="NCBI Taxonomy" id="185202"/>
    <lineage>
        <taxon>Eukaryota</taxon>
        <taxon>Viridiplantae</taxon>
        <taxon>Streptophyta</taxon>
        <taxon>Embryophyta</taxon>
        <taxon>Tracheophyta</taxon>
        <taxon>Spermatophyta</taxon>
        <taxon>Magnoliopsida</taxon>
        <taxon>eudicotyledons</taxon>
        <taxon>Gunneridae</taxon>
        <taxon>Pentapetalae</taxon>
        <taxon>asterids</taxon>
        <taxon>campanulids</taxon>
        <taxon>Asterales</taxon>
        <taxon>Asteraceae</taxon>
        <taxon>Asteroideae</taxon>
        <taxon>Heliantheae alliance</taxon>
        <taxon>Millerieae</taxon>
        <taxon>Smallanthus</taxon>
    </lineage>
</organism>
<evidence type="ECO:0000313" key="2">
    <source>
        <dbReference type="Proteomes" id="UP001056120"/>
    </source>
</evidence>
<sequence>MGVGEGEGGCGGLSRIELGDKVPEGWLSGLVEVGIDGLGVDLHCGEGIEGQMKKMRSVVKHRDISLDIL</sequence>
<gene>
    <name evidence="1" type="ORF">L1987_33759</name>
</gene>
<accession>A0ACB9HSD0</accession>
<protein>
    <submittedName>
        <fullName evidence="1">Uncharacterized protein</fullName>
    </submittedName>
</protein>
<dbReference type="EMBL" id="CM042028">
    <property type="protein sequence ID" value="KAI3798482.1"/>
    <property type="molecule type" value="Genomic_DNA"/>
</dbReference>
<dbReference type="Proteomes" id="UP001056120">
    <property type="component" value="Linkage Group LG11"/>
</dbReference>
<reference evidence="1 2" key="2">
    <citation type="journal article" date="2022" name="Mol. Ecol. Resour.">
        <title>The genomes of chicory, endive, great burdock and yacon provide insights into Asteraceae paleo-polyploidization history and plant inulin production.</title>
        <authorList>
            <person name="Fan W."/>
            <person name="Wang S."/>
            <person name="Wang H."/>
            <person name="Wang A."/>
            <person name="Jiang F."/>
            <person name="Liu H."/>
            <person name="Zhao H."/>
            <person name="Xu D."/>
            <person name="Zhang Y."/>
        </authorList>
    </citation>
    <scope>NUCLEOTIDE SEQUENCE [LARGE SCALE GENOMIC DNA]</scope>
    <source>
        <strain evidence="2">cv. Yunnan</strain>
        <tissue evidence="1">Leaves</tissue>
    </source>
</reference>